<comment type="caution">
    <text evidence="1">The sequence shown here is derived from an EMBL/GenBank/DDBJ whole genome shotgun (WGS) entry which is preliminary data.</text>
</comment>
<proteinExistence type="predicted"/>
<keyword evidence="2" id="KW-1185">Reference proteome</keyword>
<accession>A0ABR3Y1T1</accession>
<evidence type="ECO:0000313" key="1">
    <source>
        <dbReference type="EMBL" id="KAL1882248.1"/>
    </source>
</evidence>
<dbReference type="Proteomes" id="UP001583177">
    <property type="component" value="Unassembled WGS sequence"/>
</dbReference>
<gene>
    <name evidence="1" type="ORF">Daus18300_000734</name>
</gene>
<protein>
    <submittedName>
        <fullName evidence="1">Uncharacterized protein</fullName>
    </submittedName>
</protein>
<name>A0ABR3Y1T1_9PEZI</name>
<dbReference type="EMBL" id="JAWRVE010000004">
    <property type="protein sequence ID" value="KAL1882248.1"/>
    <property type="molecule type" value="Genomic_DNA"/>
</dbReference>
<sequence length="105" mass="12080">MSRLTPNHAPVPSLVCVSLFKQEHTLQFSHLPKPLLAETKAFFETRNLLPSQIEARDNFIYMFRLNHDSTYTDQITPEELAEHLDAFFFFAGLLTRGGILQCLEL</sequence>
<organism evidence="1 2">
    <name type="scientific">Diaporthe australafricana</name>
    <dbReference type="NCBI Taxonomy" id="127596"/>
    <lineage>
        <taxon>Eukaryota</taxon>
        <taxon>Fungi</taxon>
        <taxon>Dikarya</taxon>
        <taxon>Ascomycota</taxon>
        <taxon>Pezizomycotina</taxon>
        <taxon>Sordariomycetes</taxon>
        <taxon>Sordariomycetidae</taxon>
        <taxon>Diaporthales</taxon>
        <taxon>Diaporthaceae</taxon>
        <taxon>Diaporthe</taxon>
    </lineage>
</organism>
<reference evidence="1 2" key="1">
    <citation type="journal article" date="2024" name="IMA Fungus">
        <title>IMA Genome - F19 : A genome assembly and annotation guide to empower mycologists, including annotated draft genome sequences of Ceratocystis pirilliformis, Diaporthe australafricana, Fusarium ophioides, Paecilomyces lecythidis, and Sporothrix stenoceras.</title>
        <authorList>
            <person name="Aylward J."/>
            <person name="Wilson A.M."/>
            <person name="Visagie C.M."/>
            <person name="Spraker J."/>
            <person name="Barnes I."/>
            <person name="Buitendag C."/>
            <person name="Ceriani C."/>
            <person name="Del Mar Angel L."/>
            <person name="du Plessis D."/>
            <person name="Fuchs T."/>
            <person name="Gasser K."/>
            <person name="Kramer D."/>
            <person name="Li W."/>
            <person name="Munsamy K."/>
            <person name="Piso A."/>
            <person name="Price J.L."/>
            <person name="Sonnekus B."/>
            <person name="Thomas C."/>
            <person name="van der Nest A."/>
            <person name="van Dijk A."/>
            <person name="van Heerden A."/>
            <person name="van Vuuren N."/>
            <person name="Yilmaz N."/>
            <person name="Duong T.A."/>
            <person name="van der Merwe N.A."/>
            <person name="Wingfield M.J."/>
            <person name="Wingfield B.D."/>
        </authorList>
    </citation>
    <scope>NUCLEOTIDE SEQUENCE [LARGE SCALE GENOMIC DNA]</scope>
    <source>
        <strain evidence="1 2">CMW 18300</strain>
    </source>
</reference>
<evidence type="ECO:0000313" key="2">
    <source>
        <dbReference type="Proteomes" id="UP001583177"/>
    </source>
</evidence>